<proteinExistence type="predicted"/>
<evidence type="ECO:0000256" key="2">
    <source>
        <dbReference type="ARBA" id="ARBA00023270"/>
    </source>
</evidence>
<keyword evidence="2" id="KW-0704">Schiff base</keyword>
<dbReference type="InterPro" id="IPR013785">
    <property type="entry name" value="Aldolase_TIM"/>
</dbReference>
<protein>
    <recommendedName>
        <fullName evidence="3">Deoxyribose-phosphate aldolase</fullName>
        <ecNumber evidence="3">4.1.2.4</ecNumber>
    </recommendedName>
</protein>
<reference evidence="4 5" key="1">
    <citation type="submission" date="2016-10" db="EMBL/GenBank/DDBJ databases">
        <authorList>
            <person name="Cai Z."/>
        </authorList>
    </citation>
    <scope>NUCLEOTIDE SEQUENCE [LARGE SCALE GENOMIC DNA]</scope>
    <source>
        <strain evidence="4 5">CGMCC 1.10826</strain>
    </source>
</reference>
<dbReference type="NCBIfam" id="TIGR00126">
    <property type="entry name" value="deoC"/>
    <property type="match status" value="1"/>
</dbReference>
<dbReference type="GO" id="GO:0016052">
    <property type="term" value="P:carbohydrate catabolic process"/>
    <property type="evidence" value="ECO:0007669"/>
    <property type="project" value="TreeGrafter"/>
</dbReference>
<dbReference type="InterPro" id="IPR002915">
    <property type="entry name" value="DeoC/FbaB/LacD_aldolase"/>
</dbReference>
<evidence type="ECO:0000313" key="5">
    <source>
        <dbReference type="Proteomes" id="UP000250222"/>
    </source>
</evidence>
<evidence type="ECO:0000256" key="1">
    <source>
        <dbReference type="ARBA" id="ARBA00022490"/>
    </source>
</evidence>
<evidence type="ECO:0000256" key="3">
    <source>
        <dbReference type="NCBIfam" id="TIGR00126"/>
    </source>
</evidence>
<dbReference type="SUPFAM" id="SSF51569">
    <property type="entry name" value="Aldolase"/>
    <property type="match status" value="1"/>
</dbReference>
<dbReference type="PANTHER" id="PTHR10889">
    <property type="entry name" value="DEOXYRIBOSE-PHOSPHATE ALDOLASE"/>
    <property type="match status" value="1"/>
</dbReference>
<dbReference type="EC" id="4.1.2.4" evidence="3"/>
<dbReference type="GO" id="GO:0004139">
    <property type="term" value="F:deoxyribose-phosphate aldolase activity"/>
    <property type="evidence" value="ECO:0007669"/>
    <property type="project" value="UniProtKB-UniRule"/>
</dbReference>
<keyword evidence="1" id="KW-0963">Cytoplasm</keyword>
<dbReference type="EMBL" id="UETB01000012">
    <property type="protein sequence ID" value="SSA45199.1"/>
    <property type="molecule type" value="Genomic_DNA"/>
</dbReference>
<accession>A0A2Y9ASD0</accession>
<evidence type="ECO:0000313" key="4">
    <source>
        <dbReference type="EMBL" id="SSA45199.1"/>
    </source>
</evidence>
<dbReference type="RefSeq" id="WP_110853254.1">
    <property type="nucleotide sequence ID" value="NZ_QKLZ01000012.1"/>
</dbReference>
<dbReference type="GO" id="GO:0009264">
    <property type="term" value="P:deoxyribonucleotide catabolic process"/>
    <property type="evidence" value="ECO:0007669"/>
    <property type="project" value="UniProtKB-UniRule"/>
</dbReference>
<dbReference type="AlphaFoldDB" id="A0A2Y9ASD0"/>
<organism evidence="4 5">
    <name type="scientific">Georgenia satyanarayanai</name>
    <dbReference type="NCBI Taxonomy" id="860221"/>
    <lineage>
        <taxon>Bacteria</taxon>
        <taxon>Bacillati</taxon>
        <taxon>Actinomycetota</taxon>
        <taxon>Actinomycetes</taxon>
        <taxon>Micrococcales</taxon>
        <taxon>Bogoriellaceae</taxon>
        <taxon>Georgenia</taxon>
    </lineage>
</organism>
<keyword evidence="5" id="KW-1185">Reference proteome</keyword>
<name>A0A2Y9ASD0_9MICO</name>
<sequence>MTELSLAPYIQHTLIDTGVTRDQMVAHAEEALEHGFNAAMVPGSWVPLVADVLRGSGVKVASALDFPTCGVMTPAGKAAEAEALVKAGADEIDCGVQVGWLKSGRYDDFRDDIAGVVAAGVPVKVMLELPLLTAEEKEAAVELSIEAGAAFLKNASSGAVEIANPASIEFLVARAPEGVQVKASGGIKSLDQARSLIAAGAVLLGTSAGIELVTATADELTVSY</sequence>
<dbReference type="PANTHER" id="PTHR10889:SF1">
    <property type="entry name" value="DEOXYRIBOSE-PHOSPHATE ALDOLASE"/>
    <property type="match status" value="1"/>
</dbReference>
<dbReference type="GO" id="GO:0005737">
    <property type="term" value="C:cytoplasm"/>
    <property type="evidence" value="ECO:0007669"/>
    <property type="project" value="InterPro"/>
</dbReference>
<dbReference type="OrthoDB" id="9778711at2"/>
<dbReference type="InterPro" id="IPR011343">
    <property type="entry name" value="DeoC"/>
</dbReference>
<dbReference type="SMART" id="SM01133">
    <property type="entry name" value="DeoC"/>
    <property type="match status" value="1"/>
</dbReference>
<dbReference type="PIRSF" id="PIRSF001357">
    <property type="entry name" value="DeoC"/>
    <property type="match status" value="1"/>
</dbReference>
<dbReference type="Proteomes" id="UP000250222">
    <property type="component" value="Unassembled WGS sequence"/>
</dbReference>
<gene>
    <name evidence="4" type="ORF">SAMN05216184_11258</name>
</gene>
<dbReference type="Gene3D" id="3.20.20.70">
    <property type="entry name" value="Aldolase class I"/>
    <property type="match status" value="1"/>
</dbReference>